<dbReference type="AlphaFoldDB" id="A0A4Z1KQT0"/>
<keyword evidence="4" id="KW-1185">Reference proteome</keyword>
<accession>A0A4Z1KQT0</accession>
<evidence type="ECO:0008006" key="5">
    <source>
        <dbReference type="Google" id="ProtNLM"/>
    </source>
</evidence>
<comment type="similarity">
    <text evidence="1">Belongs to the short-chain dehydrogenases/reductases (SDR) family.</text>
</comment>
<gene>
    <name evidence="3" type="ORF">BPOR_0572g00050</name>
</gene>
<proteinExistence type="inferred from homology"/>
<dbReference type="PROSITE" id="PS00061">
    <property type="entry name" value="ADH_SHORT"/>
    <property type="match status" value="1"/>
</dbReference>
<comment type="caution">
    <text evidence="3">The sequence shown here is derived from an EMBL/GenBank/DDBJ whole genome shotgun (WGS) entry which is preliminary data.</text>
</comment>
<keyword evidence="2" id="KW-0521">NADP</keyword>
<dbReference type="InterPro" id="IPR036291">
    <property type="entry name" value="NAD(P)-bd_dom_sf"/>
</dbReference>
<dbReference type="Gene3D" id="3.40.50.720">
    <property type="entry name" value="NAD(P)-binding Rossmann-like Domain"/>
    <property type="match status" value="1"/>
</dbReference>
<dbReference type="Pfam" id="PF00106">
    <property type="entry name" value="adh_short"/>
    <property type="match status" value="1"/>
</dbReference>
<protein>
    <recommendedName>
        <fullName evidence="5">NAD(P)-binding protein</fullName>
    </recommendedName>
</protein>
<dbReference type="PANTHER" id="PTHR43544:SF26">
    <property type="entry name" value="SHORT CHAIN DEHYDROGENASE_REDUCTASE FAMILY OXIDOREDUCTASE (JCVI)"/>
    <property type="match status" value="1"/>
</dbReference>
<dbReference type="SUPFAM" id="SSF51735">
    <property type="entry name" value="NAD(P)-binding Rossmann-fold domains"/>
    <property type="match status" value="1"/>
</dbReference>
<dbReference type="GO" id="GO:0016491">
    <property type="term" value="F:oxidoreductase activity"/>
    <property type="evidence" value="ECO:0007669"/>
    <property type="project" value="TreeGrafter"/>
</dbReference>
<evidence type="ECO:0000313" key="3">
    <source>
        <dbReference type="EMBL" id="TGO83935.1"/>
    </source>
</evidence>
<dbReference type="Proteomes" id="UP000297280">
    <property type="component" value="Unassembled WGS sequence"/>
</dbReference>
<evidence type="ECO:0000256" key="2">
    <source>
        <dbReference type="ARBA" id="ARBA00022857"/>
    </source>
</evidence>
<reference evidence="3 4" key="1">
    <citation type="submission" date="2017-12" db="EMBL/GenBank/DDBJ databases">
        <title>Comparative genomics of Botrytis spp.</title>
        <authorList>
            <person name="Valero-Jimenez C.A."/>
            <person name="Tapia P."/>
            <person name="Veloso J."/>
            <person name="Silva-Moreno E."/>
            <person name="Staats M."/>
            <person name="Valdes J.H."/>
            <person name="Van Kan J.A.L."/>
        </authorList>
    </citation>
    <scope>NUCLEOTIDE SEQUENCE [LARGE SCALE GENOMIC DNA]</scope>
    <source>
        <strain evidence="3 4">MUCL3349</strain>
    </source>
</reference>
<dbReference type="GO" id="GO:0005737">
    <property type="term" value="C:cytoplasm"/>
    <property type="evidence" value="ECO:0007669"/>
    <property type="project" value="TreeGrafter"/>
</dbReference>
<sequence>MQDSLVYFITGANKGIGLHLTRALLQRENAIVIATKRAFSTDSSELEGLSKAQSSRLIILTLSSEIGVGKKKENTVDDLVERLKNEGVENIDTLILNAGAATSFQSAAETSVEELQAHFQINTVWPIRTYQVLRPLLLVSSSVSGFKEGEGEEKKIQKKIIYISSYLGSIGGMEDKTPSLAYGISKAAGNYFVRKVHFEEEGSGAVCVAIHPGWVKTDNGQAFADSLGVKEPPMNLEESVGGVMRQRVGEVLLVALFPGREM</sequence>
<evidence type="ECO:0000313" key="4">
    <source>
        <dbReference type="Proteomes" id="UP000297280"/>
    </source>
</evidence>
<evidence type="ECO:0000256" key="1">
    <source>
        <dbReference type="ARBA" id="ARBA00006484"/>
    </source>
</evidence>
<organism evidence="3 4">
    <name type="scientific">Botrytis porri</name>
    <dbReference type="NCBI Taxonomy" id="87229"/>
    <lineage>
        <taxon>Eukaryota</taxon>
        <taxon>Fungi</taxon>
        <taxon>Dikarya</taxon>
        <taxon>Ascomycota</taxon>
        <taxon>Pezizomycotina</taxon>
        <taxon>Leotiomycetes</taxon>
        <taxon>Helotiales</taxon>
        <taxon>Sclerotiniaceae</taxon>
        <taxon>Botrytis</taxon>
    </lineage>
</organism>
<name>A0A4Z1KQT0_9HELO</name>
<dbReference type="PANTHER" id="PTHR43544">
    <property type="entry name" value="SHORT-CHAIN DEHYDROGENASE/REDUCTASE"/>
    <property type="match status" value="1"/>
</dbReference>
<dbReference type="InterPro" id="IPR002347">
    <property type="entry name" value="SDR_fam"/>
</dbReference>
<dbReference type="InterPro" id="IPR051468">
    <property type="entry name" value="Fungal_SecMetab_SDRs"/>
</dbReference>
<dbReference type="InterPro" id="IPR020904">
    <property type="entry name" value="Sc_DH/Rdtase_CS"/>
</dbReference>
<dbReference type="PRINTS" id="PR00081">
    <property type="entry name" value="GDHRDH"/>
</dbReference>
<dbReference type="EMBL" id="PQXO01000571">
    <property type="protein sequence ID" value="TGO83935.1"/>
    <property type="molecule type" value="Genomic_DNA"/>
</dbReference>